<evidence type="ECO:0000256" key="2">
    <source>
        <dbReference type="ARBA" id="ARBA00022723"/>
    </source>
</evidence>
<dbReference type="InterPro" id="IPR052950">
    <property type="entry name" value="CISD"/>
</dbReference>
<evidence type="ECO:0000256" key="4">
    <source>
        <dbReference type="ARBA" id="ARBA00023014"/>
    </source>
</evidence>
<dbReference type="GO" id="GO:0005737">
    <property type="term" value="C:cytoplasm"/>
    <property type="evidence" value="ECO:0007669"/>
    <property type="project" value="UniProtKB-ARBA"/>
</dbReference>
<dbReference type="PANTHER" id="PTHR46491:SF3">
    <property type="entry name" value="CDGSH IRON-SULFUR DOMAIN-CONTAINING PROTEIN 3, MITOCHONDRIAL"/>
    <property type="match status" value="1"/>
</dbReference>
<dbReference type="InterPro" id="IPR042216">
    <property type="entry name" value="MitoNEET_CISD"/>
</dbReference>
<dbReference type="Pfam" id="PF06902">
    <property type="entry name" value="Fer4_19"/>
    <property type="match status" value="1"/>
</dbReference>
<dbReference type="AlphaFoldDB" id="A0A4R2TS31"/>
<evidence type="ECO:0000313" key="7">
    <source>
        <dbReference type="Proteomes" id="UP000295504"/>
    </source>
</evidence>
<evidence type="ECO:0000313" key="6">
    <source>
        <dbReference type="EMBL" id="TCQ06660.1"/>
    </source>
</evidence>
<feature type="domain" description="Iron-binding zinc finger CDGSH type" evidence="5">
    <location>
        <begin position="168"/>
        <end position="207"/>
    </location>
</feature>
<dbReference type="SMART" id="SM00704">
    <property type="entry name" value="ZnF_CDGSH"/>
    <property type="match status" value="2"/>
</dbReference>
<dbReference type="RefSeq" id="WP_132847543.1">
    <property type="nucleotide sequence ID" value="NZ_CP058648.1"/>
</dbReference>
<evidence type="ECO:0000256" key="3">
    <source>
        <dbReference type="ARBA" id="ARBA00023004"/>
    </source>
</evidence>
<reference evidence="6 7" key="1">
    <citation type="submission" date="2019-03" db="EMBL/GenBank/DDBJ databases">
        <title>Genomic Encyclopedia of Type Strains, Phase IV (KMG-IV): sequencing the most valuable type-strain genomes for metagenomic binning, comparative biology and taxonomic classification.</title>
        <authorList>
            <person name="Goeker M."/>
        </authorList>
    </citation>
    <scope>NUCLEOTIDE SEQUENCE [LARGE SCALE GENOMIC DNA]</scope>
    <source>
        <strain evidence="6 7">DSM 100013</strain>
    </source>
</reference>
<dbReference type="InterPro" id="IPR018967">
    <property type="entry name" value="FeS-contain_CDGSH-typ"/>
</dbReference>
<evidence type="ECO:0000259" key="5">
    <source>
        <dbReference type="SMART" id="SM00704"/>
    </source>
</evidence>
<protein>
    <submittedName>
        <fullName evidence="6">Putative Fe-S cluster protein YjdI</fullName>
    </submittedName>
</protein>
<keyword evidence="2" id="KW-0479">Metal-binding</keyword>
<dbReference type="PANTHER" id="PTHR46491">
    <property type="entry name" value="CDGSH IRON SULFUR DOMAIN PROTEIN HOMOLOG"/>
    <property type="match status" value="1"/>
</dbReference>
<dbReference type="OrthoDB" id="9793389at2"/>
<keyword evidence="3" id="KW-0408">Iron</keyword>
<organism evidence="6 7">
    <name type="scientific">Serpentinicella alkaliphila</name>
    <dbReference type="NCBI Taxonomy" id="1734049"/>
    <lineage>
        <taxon>Bacteria</taxon>
        <taxon>Bacillati</taxon>
        <taxon>Bacillota</taxon>
        <taxon>Clostridia</taxon>
        <taxon>Peptostreptococcales</taxon>
        <taxon>Natronincolaceae</taxon>
        <taxon>Serpentinicella</taxon>
    </lineage>
</organism>
<dbReference type="Gene3D" id="3.40.5.90">
    <property type="entry name" value="CDGSH iron-sulfur domain, mitoNEET-type"/>
    <property type="match status" value="2"/>
</dbReference>
<dbReference type="GO" id="GO:0046872">
    <property type="term" value="F:metal ion binding"/>
    <property type="evidence" value="ECO:0007669"/>
    <property type="project" value="UniProtKB-KW"/>
</dbReference>
<dbReference type="Pfam" id="PF09360">
    <property type="entry name" value="zf-CDGSH"/>
    <property type="match status" value="2"/>
</dbReference>
<gene>
    <name evidence="6" type="ORF">EDD79_100386</name>
</gene>
<keyword evidence="7" id="KW-1185">Reference proteome</keyword>
<keyword evidence="4" id="KW-0411">Iron-sulfur</keyword>
<keyword evidence="1" id="KW-0001">2Fe-2S</keyword>
<name>A0A4R2TS31_9FIRM</name>
<dbReference type="GO" id="GO:0051537">
    <property type="term" value="F:2 iron, 2 sulfur cluster binding"/>
    <property type="evidence" value="ECO:0007669"/>
    <property type="project" value="UniProtKB-KW"/>
</dbReference>
<proteinExistence type="predicted"/>
<accession>A0A4R2TS31</accession>
<sequence>MEDKKTQIIFTSTSPYYIVNGKNIMYQNESIGDLKSVIALCRCGQSKSMPYCDGYHERTGLKTEKSEERAENKWKDYTGEDITVHFNLGLCSHGQTCLHGLPDVFNINEKPWINVDKASVDEVIDAVRNCPSGALTYTKDGEYVTEFEYDEKITIVDKGPLVVKGNVELVDDRNSLDELVSKNRFTLCRCGKSKNKPFCDGGHNNKE</sequence>
<feature type="domain" description="Iron-binding zinc finger CDGSH type" evidence="5">
    <location>
        <begin position="24"/>
        <end position="62"/>
    </location>
</feature>
<comment type="caution">
    <text evidence="6">The sequence shown here is derived from an EMBL/GenBank/DDBJ whole genome shotgun (WGS) entry which is preliminary data.</text>
</comment>
<evidence type="ECO:0000256" key="1">
    <source>
        <dbReference type="ARBA" id="ARBA00022714"/>
    </source>
</evidence>
<dbReference type="InterPro" id="IPR010693">
    <property type="entry name" value="Divergent_4Fe-4S_mono-cluster"/>
</dbReference>
<dbReference type="Proteomes" id="UP000295504">
    <property type="component" value="Unassembled WGS sequence"/>
</dbReference>
<dbReference type="EMBL" id="SLYC01000003">
    <property type="protein sequence ID" value="TCQ06660.1"/>
    <property type="molecule type" value="Genomic_DNA"/>
</dbReference>